<evidence type="ECO:0000313" key="4">
    <source>
        <dbReference type="Proteomes" id="UP001519332"/>
    </source>
</evidence>
<dbReference type="RefSeq" id="WP_209647356.1">
    <property type="nucleotide sequence ID" value="NZ_JAGINW010000001.1"/>
</dbReference>
<dbReference type="SUPFAM" id="SSF56317">
    <property type="entry name" value="Carbon-nitrogen hydrolase"/>
    <property type="match status" value="1"/>
</dbReference>
<evidence type="ECO:0000259" key="2">
    <source>
        <dbReference type="PROSITE" id="PS50263"/>
    </source>
</evidence>
<name>A0ABS4U214_9PSEU</name>
<organism evidence="3 4">
    <name type="scientific">Kibdelosporangium banguiense</name>
    <dbReference type="NCBI Taxonomy" id="1365924"/>
    <lineage>
        <taxon>Bacteria</taxon>
        <taxon>Bacillati</taxon>
        <taxon>Actinomycetota</taxon>
        <taxon>Actinomycetes</taxon>
        <taxon>Pseudonocardiales</taxon>
        <taxon>Pseudonocardiaceae</taxon>
        <taxon>Kibdelosporangium</taxon>
    </lineage>
</organism>
<feature type="region of interest" description="Disordered" evidence="1">
    <location>
        <begin position="439"/>
        <end position="463"/>
    </location>
</feature>
<feature type="compositionally biased region" description="Basic and acidic residues" evidence="1">
    <location>
        <begin position="439"/>
        <end position="457"/>
    </location>
</feature>
<proteinExistence type="predicted"/>
<protein>
    <submittedName>
        <fullName evidence="3">Amidohydrolase</fullName>
    </submittedName>
</protein>
<evidence type="ECO:0000256" key="1">
    <source>
        <dbReference type="SAM" id="MobiDB-lite"/>
    </source>
</evidence>
<keyword evidence="4" id="KW-1185">Reference proteome</keyword>
<dbReference type="PROSITE" id="PS50263">
    <property type="entry name" value="CN_HYDROLASE"/>
    <property type="match status" value="1"/>
</dbReference>
<feature type="domain" description="CN hydrolase" evidence="2">
    <location>
        <begin position="194"/>
        <end position="463"/>
    </location>
</feature>
<gene>
    <name evidence="3" type="ORF">JOF56_011087</name>
</gene>
<sequence length="463" mass="51584">MDPADAYVKLYDELRTVDAATLSDWFDTPQVREIADHVRLDVEKTGALPDRWMADPPVRDRSLFGVLLGLDLALLHASKQTDSLAFNALDELRVRLTMTGRLNADTSGALLFKRTTWLRPNEDPEEIDGFLNLVRVPAYLSADLHVQFVPEAYDLPDVESVVEGEELESPPPLVLAQLPFLAEPEDVEWTVPDVSAAFYNVAPASERLLPHLRTALESLDESGAVLAILPEASVDDTLFDKWCELLESTPRPDGGLLTWLMLGTGPVWNVVPHPRTGRPPNRAVLLHRSGRARLLTTQDKHSGFTFTTDKQREYKVDLGEVKRDEYISHSRQLNLLESRYGRFGIQICEDFNRFERQQYVVTAGVTHLLVPVLAAAMWTGGWQAKASEMLAVSAGVKVAVSNSLAVERFYAEKPVPTLLTVSGPPGVPEQYLTTGDLVRHHDNPNGRTMQAREDALKPRTAAW</sequence>
<accession>A0ABS4U214</accession>
<dbReference type="Proteomes" id="UP001519332">
    <property type="component" value="Unassembled WGS sequence"/>
</dbReference>
<dbReference type="EMBL" id="JAGINW010000001">
    <property type="protein sequence ID" value="MBP2330702.1"/>
    <property type="molecule type" value="Genomic_DNA"/>
</dbReference>
<dbReference type="InterPro" id="IPR036526">
    <property type="entry name" value="C-N_Hydrolase_sf"/>
</dbReference>
<evidence type="ECO:0000313" key="3">
    <source>
        <dbReference type="EMBL" id="MBP2330702.1"/>
    </source>
</evidence>
<dbReference type="Gene3D" id="3.60.110.10">
    <property type="entry name" value="Carbon-nitrogen hydrolase"/>
    <property type="match status" value="1"/>
</dbReference>
<reference evidence="3 4" key="1">
    <citation type="submission" date="2021-03" db="EMBL/GenBank/DDBJ databases">
        <title>Sequencing the genomes of 1000 actinobacteria strains.</title>
        <authorList>
            <person name="Klenk H.-P."/>
        </authorList>
    </citation>
    <scope>NUCLEOTIDE SEQUENCE [LARGE SCALE GENOMIC DNA]</scope>
    <source>
        <strain evidence="3 4">DSM 46670</strain>
    </source>
</reference>
<dbReference type="InterPro" id="IPR003010">
    <property type="entry name" value="C-N_Hydrolase"/>
</dbReference>
<comment type="caution">
    <text evidence="3">The sequence shown here is derived from an EMBL/GenBank/DDBJ whole genome shotgun (WGS) entry which is preliminary data.</text>
</comment>